<feature type="region of interest" description="Disordered" evidence="6">
    <location>
        <begin position="40"/>
        <end position="68"/>
    </location>
</feature>
<dbReference type="GO" id="GO:0003677">
    <property type="term" value="F:DNA binding"/>
    <property type="evidence" value="ECO:0007669"/>
    <property type="project" value="UniProtKB-KW"/>
</dbReference>
<evidence type="ECO:0000256" key="1">
    <source>
        <dbReference type="ARBA" id="ARBA00004123"/>
    </source>
</evidence>
<evidence type="ECO:0000313" key="8">
    <source>
        <dbReference type="EMBL" id="KAK1383100.1"/>
    </source>
</evidence>
<dbReference type="InterPro" id="IPR011598">
    <property type="entry name" value="bHLH_dom"/>
</dbReference>
<dbReference type="Proteomes" id="UP001237642">
    <property type="component" value="Unassembled WGS sequence"/>
</dbReference>
<gene>
    <name evidence="8" type="ORF">POM88_020835</name>
</gene>
<feature type="region of interest" description="Disordered" evidence="6">
    <location>
        <begin position="1"/>
        <end position="20"/>
    </location>
</feature>
<dbReference type="SMART" id="SM00353">
    <property type="entry name" value="HLH"/>
    <property type="match status" value="1"/>
</dbReference>
<dbReference type="GO" id="GO:0003700">
    <property type="term" value="F:DNA-binding transcription factor activity"/>
    <property type="evidence" value="ECO:0007669"/>
    <property type="project" value="InterPro"/>
</dbReference>
<reference evidence="8" key="2">
    <citation type="submission" date="2023-05" db="EMBL/GenBank/DDBJ databases">
        <authorList>
            <person name="Schelkunov M.I."/>
        </authorList>
    </citation>
    <scope>NUCLEOTIDE SEQUENCE</scope>
    <source>
        <strain evidence="8">Hsosn_3</strain>
        <tissue evidence="8">Leaf</tissue>
    </source>
</reference>
<feature type="region of interest" description="Disordered" evidence="6">
    <location>
        <begin position="189"/>
        <end position="231"/>
    </location>
</feature>
<evidence type="ECO:0000256" key="4">
    <source>
        <dbReference type="ARBA" id="ARBA00023163"/>
    </source>
</evidence>
<dbReference type="PANTHER" id="PTHR45914">
    <property type="entry name" value="TRANSCRIPTION FACTOR HEC3-RELATED"/>
    <property type="match status" value="1"/>
</dbReference>
<protein>
    <submittedName>
        <fullName evidence="8">Transcription factor bHLH086</fullName>
    </submittedName>
</protein>
<dbReference type="Pfam" id="PF00010">
    <property type="entry name" value="HLH"/>
    <property type="match status" value="1"/>
</dbReference>
<sequence>MALVKDQRPHDHAQDDKELAHYQQHISSWGMYEFSDGDKSSGGNTNASIITRSSSLSSPSSTNSSGALGVHRAMNNCQQQEEGHSVISFKPCFDNDNYLLQAGHNGSFLSFTNDDYSSILDPNQVRGMSNVRLLENINSIQTASSTLEGNLNYGNHESFAWLNTEATMPSNGMMDQDLTAEELCLNKRPHTGESMQSLKKQCTTASKKGKPKVSSTQPVSKDPQSIAAKNRRERISERLKTLQDLVPNGSKVDLVTMLEKAISYVKFLQLQVKVLATDELWPVQGGKAPELKQVKDVIDSILASQRDASTDSSSK</sequence>
<keyword evidence="9" id="KW-1185">Reference proteome</keyword>
<organism evidence="8 9">
    <name type="scientific">Heracleum sosnowskyi</name>
    <dbReference type="NCBI Taxonomy" id="360622"/>
    <lineage>
        <taxon>Eukaryota</taxon>
        <taxon>Viridiplantae</taxon>
        <taxon>Streptophyta</taxon>
        <taxon>Embryophyta</taxon>
        <taxon>Tracheophyta</taxon>
        <taxon>Spermatophyta</taxon>
        <taxon>Magnoliopsida</taxon>
        <taxon>eudicotyledons</taxon>
        <taxon>Gunneridae</taxon>
        <taxon>Pentapetalae</taxon>
        <taxon>asterids</taxon>
        <taxon>campanulids</taxon>
        <taxon>Apiales</taxon>
        <taxon>Apiaceae</taxon>
        <taxon>Apioideae</taxon>
        <taxon>apioid superclade</taxon>
        <taxon>Tordylieae</taxon>
        <taxon>Tordyliinae</taxon>
        <taxon>Heracleum</taxon>
    </lineage>
</organism>
<dbReference type="FunFam" id="4.10.280.10:FF:000046">
    <property type="entry name" value="Transcription factor bHLH83"/>
    <property type="match status" value="1"/>
</dbReference>
<feature type="compositionally biased region" description="Polar residues" evidence="6">
    <location>
        <begin position="213"/>
        <end position="223"/>
    </location>
</feature>
<dbReference type="AlphaFoldDB" id="A0AAD8MNG1"/>
<keyword evidence="3" id="KW-0238">DNA-binding</keyword>
<dbReference type="PANTHER" id="PTHR45914:SF59">
    <property type="entry name" value="TRANSCRIPTION FACTOR BHLH83-LIKE"/>
    <property type="match status" value="1"/>
</dbReference>
<evidence type="ECO:0000313" key="9">
    <source>
        <dbReference type="Proteomes" id="UP001237642"/>
    </source>
</evidence>
<dbReference type="CDD" id="cd11454">
    <property type="entry name" value="bHLH_AtIND_like"/>
    <property type="match status" value="1"/>
</dbReference>
<keyword evidence="4" id="KW-0804">Transcription</keyword>
<dbReference type="PROSITE" id="PS50888">
    <property type="entry name" value="BHLH"/>
    <property type="match status" value="1"/>
</dbReference>
<feature type="compositionally biased region" description="Low complexity" evidence="6">
    <location>
        <begin position="46"/>
        <end position="68"/>
    </location>
</feature>
<proteinExistence type="predicted"/>
<feature type="compositionally biased region" description="Polar residues" evidence="6">
    <location>
        <begin position="193"/>
        <end position="206"/>
    </location>
</feature>
<evidence type="ECO:0000256" key="6">
    <source>
        <dbReference type="SAM" id="MobiDB-lite"/>
    </source>
</evidence>
<evidence type="ECO:0000256" key="5">
    <source>
        <dbReference type="ARBA" id="ARBA00023242"/>
    </source>
</evidence>
<dbReference type="EMBL" id="JAUIZM010000005">
    <property type="protein sequence ID" value="KAK1383100.1"/>
    <property type="molecule type" value="Genomic_DNA"/>
</dbReference>
<evidence type="ECO:0000256" key="3">
    <source>
        <dbReference type="ARBA" id="ARBA00023125"/>
    </source>
</evidence>
<feature type="domain" description="BHLH" evidence="7">
    <location>
        <begin position="219"/>
        <end position="268"/>
    </location>
</feature>
<name>A0AAD8MNG1_9APIA</name>
<keyword evidence="5" id="KW-0539">Nucleus</keyword>
<comment type="subcellular location">
    <subcellularLocation>
        <location evidence="1">Nucleus</location>
    </subcellularLocation>
</comment>
<evidence type="ECO:0000259" key="7">
    <source>
        <dbReference type="PROSITE" id="PS50888"/>
    </source>
</evidence>
<dbReference type="GO" id="GO:0046983">
    <property type="term" value="F:protein dimerization activity"/>
    <property type="evidence" value="ECO:0007669"/>
    <property type="project" value="InterPro"/>
</dbReference>
<dbReference type="Gene3D" id="4.10.280.10">
    <property type="entry name" value="Helix-loop-helix DNA-binding domain"/>
    <property type="match status" value="1"/>
</dbReference>
<dbReference type="InterPro" id="IPR036638">
    <property type="entry name" value="HLH_DNA-bd_sf"/>
</dbReference>
<dbReference type="GO" id="GO:0005634">
    <property type="term" value="C:nucleus"/>
    <property type="evidence" value="ECO:0007669"/>
    <property type="project" value="UniProtKB-SubCell"/>
</dbReference>
<keyword evidence="2" id="KW-0805">Transcription regulation</keyword>
<evidence type="ECO:0000256" key="2">
    <source>
        <dbReference type="ARBA" id="ARBA00023015"/>
    </source>
</evidence>
<dbReference type="InterPro" id="IPR045843">
    <property type="entry name" value="IND-like"/>
</dbReference>
<dbReference type="GO" id="GO:0048766">
    <property type="term" value="P:root hair initiation"/>
    <property type="evidence" value="ECO:0007669"/>
    <property type="project" value="UniProtKB-ARBA"/>
</dbReference>
<dbReference type="SUPFAM" id="SSF47459">
    <property type="entry name" value="HLH, helix-loop-helix DNA-binding domain"/>
    <property type="match status" value="1"/>
</dbReference>
<comment type="caution">
    <text evidence="8">The sequence shown here is derived from an EMBL/GenBank/DDBJ whole genome shotgun (WGS) entry which is preliminary data.</text>
</comment>
<accession>A0AAD8MNG1</accession>
<reference evidence="8" key="1">
    <citation type="submission" date="2023-02" db="EMBL/GenBank/DDBJ databases">
        <title>Genome of toxic invasive species Heracleum sosnowskyi carries increased number of genes despite the absence of recent whole-genome duplications.</title>
        <authorList>
            <person name="Schelkunov M."/>
            <person name="Shtratnikova V."/>
            <person name="Makarenko M."/>
            <person name="Klepikova A."/>
            <person name="Omelchenko D."/>
            <person name="Novikova G."/>
            <person name="Obukhova E."/>
            <person name="Bogdanov V."/>
            <person name="Penin A."/>
            <person name="Logacheva M."/>
        </authorList>
    </citation>
    <scope>NUCLEOTIDE SEQUENCE</scope>
    <source>
        <strain evidence="8">Hsosn_3</strain>
        <tissue evidence="8">Leaf</tissue>
    </source>
</reference>